<dbReference type="Proteomes" id="UP000322667">
    <property type="component" value="Chromosome A11"/>
</dbReference>
<dbReference type="EMBL" id="CM017620">
    <property type="protein sequence ID" value="TYI02398.1"/>
    <property type="molecule type" value="Genomic_DNA"/>
</dbReference>
<sequence length="81" mass="9293">MEKAAMESSNSNNRICRIFVENFPGLPICTINIAGHHHTRSDGIAVGDWLKVTKKDFFFSGEKLKPYRNLNGGFLWFRFNT</sequence>
<proteinExistence type="predicted"/>
<protein>
    <submittedName>
        <fullName evidence="1">Uncharacterized protein</fullName>
    </submittedName>
</protein>
<name>A0A5D2NEB7_GOSTO</name>
<organism evidence="1 2">
    <name type="scientific">Gossypium tomentosum</name>
    <name type="common">Hawaiian cotton</name>
    <name type="synonym">Gossypium sandvicense</name>
    <dbReference type="NCBI Taxonomy" id="34277"/>
    <lineage>
        <taxon>Eukaryota</taxon>
        <taxon>Viridiplantae</taxon>
        <taxon>Streptophyta</taxon>
        <taxon>Embryophyta</taxon>
        <taxon>Tracheophyta</taxon>
        <taxon>Spermatophyta</taxon>
        <taxon>Magnoliopsida</taxon>
        <taxon>eudicotyledons</taxon>
        <taxon>Gunneridae</taxon>
        <taxon>Pentapetalae</taxon>
        <taxon>rosids</taxon>
        <taxon>malvids</taxon>
        <taxon>Malvales</taxon>
        <taxon>Malvaceae</taxon>
        <taxon>Malvoideae</taxon>
        <taxon>Gossypium</taxon>
    </lineage>
</organism>
<evidence type="ECO:0000313" key="2">
    <source>
        <dbReference type="Proteomes" id="UP000322667"/>
    </source>
</evidence>
<reference evidence="1 2" key="1">
    <citation type="submission" date="2019-07" db="EMBL/GenBank/DDBJ databases">
        <title>WGS assembly of Gossypium tomentosum.</title>
        <authorList>
            <person name="Chen Z.J."/>
            <person name="Sreedasyam A."/>
            <person name="Ando A."/>
            <person name="Song Q."/>
            <person name="De L."/>
            <person name="Hulse-Kemp A."/>
            <person name="Ding M."/>
            <person name="Ye W."/>
            <person name="Kirkbride R."/>
            <person name="Jenkins J."/>
            <person name="Plott C."/>
            <person name="Lovell J."/>
            <person name="Lin Y.-M."/>
            <person name="Vaughn R."/>
            <person name="Liu B."/>
            <person name="Li W."/>
            <person name="Simpson S."/>
            <person name="Scheffler B."/>
            <person name="Saski C."/>
            <person name="Grover C."/>
            <person name="Hu G."/>
            <person name="Conover J."/>
            <person name="Carlson J."/>
            <person name="Shu S."/>
            <person name="Boston L."/>
            <person name="Williams M."/>
            <person name="Peterson D."/>
            <person name="Mcgee K."/>
            <person name="Jones D."/>
            <person name="Wendel J."/>
            <person name="Stelly D."/>
            <person name="Grimwood J."/>
            <person name="Schmutz J."/>
        </authorList>
    </citation>
    <scope>NUCLEOTIDE SEQUENCE [LARGE SCALE GENOMIC DNA]</scope>
    <source>
        <strain evidence="1">7179.01</strain>
    </source>
</reference>
<dbReference type="AlphaFoldDB" id="A0A5D2NEB7"/>
<evidence type="ECO:0000313" key="1">
    <source>
        <dbReference type="EMBL" id="TYI02398.1"/>
    </source>
</evidence>
<gene>
    <name evidence="1" type="ORF">ES332_A11G264700v1</name>
</gene>
<accession>A0A5D2NEB7</accession>
<keyword evidence="2" id="KW-1185">Reference proteome</keyword>